<dbReference type="Proteomes" id="UP000005667">
    <property type="component" value="Plasmid AZO_p1"/>
</dbReference>
<proteinExistence type="predicted"/>
<dbReference type="SUPFAM" id="SSF52980">
    <property type="entry name" value="Restriction endonuclease-like"/>
    <property type="match status" value="1"/>
</dbReference>
<dbReference type="InterPro" id="IPR019080">
    <property type="entry name" value="YqaJ_viral_recombinase"/>
</dbReference>
<dbReference type="AlphaFoldDB" id="G7ZBS5"/>
<dbReference type="Pfam" id="PF09588">
    <property type="entry name" value="YqaJ"/>
    <property type="match status" value="1"/>
</dbReference>
<evidence type="ECO:0000313" key="4">
    <source>
        <dbReference type="Proteomes" id="UP000005667"/>
    </source>
</evidence>
<dbReference type="HOGENOM" id="CLU_833271_0_0_5"/>
<keyword evidence="4" id="KW-1185">Reference proteome</keyword>
<dbReference type="EMBL" id="FQ311869">
    <property type="protein sequence ID" value="CBS88888.1"/>
    <property type="molecule type" value="Genomic_DNA"/>
</dbReference>
<dbReference type="InterPro" id="IPR011335">
    <property type="entry name" value="Restrct_endonuc-II-like"/>
</dbReference>
<accession>G7ZBS5</accession>
<geneLocation type="plasmid" evidence="3 4">
    <name>AZO_p1</name>
</geneLocation>
<organism evidence="3 4">
    <name type="scientific">Azospirillum lipoferum (strain 4B)</name>
    <dbReference type="NCBI Taxonomy" id="862719"/>
    <lineage>
        <taxon>Bacteria</taxon>
        <taxon>Pseudomonadati</taxon>
        <taxon>Pseudomonadota</taxon>
        <taxon>Alphaproteobacteria</taxon>
        <taxon>Rhodospirillales</taxon>
        <taxon>Azospirillaceae</taxon>
        <taxon>Azospirillum</taxon>
    </lineage>
</organism>
<feature type="region of interest" description="Disordered" evidence="1">
    <location>
        <begin position="282"/>
        <end position="302"/>
    </location>
</feature>
<reference evidence="4" key="1">
    <citation type="journal article" date="2011" name="PLoS Genet.">
        <title>Azospirillum genomes reveal transition of bacteria from aquatic to terrestrial environments.</title>
        <authorList>
            <person name="Wisniewski-Dye F."/>
            <person name="Borziak K."/>
            <person name="Khalsa-Moyers G."/>
            <person name="Alexandre G."/>
            <person name="Sukharnikov L.O."/>
            <person name="Wuichet K."/>
            <person name="Hurst G.B."/>
            <person name="McDonald W.H."/>
            <person name="Robertson J.S."/>
            <person name="Barbe V."/>
            <person name="Calteau A."/>
            <person name="Rouy Z."/>
            <person name="Mangenot S."/>
            <person name="Prigent-Combaret C."/>
            <person name="Normand P."/>
            <person name="Boyer M."/>
            <person name="Siguier P."/>
            <person name="Dessaux Y."/>
            <person name="Elmerich C."/>
            <person name="Condemine G."/>
            <person name="Krishnen G."/>
            <person name="Kennedy I."/>
            <person name="Paterson A.H."/>
            <person name="Gonzalez V."/>
            <person name="Mavingui P."/>
            <person name="Zhulin I.B."/>
        </authorList>
    </citation>
    <scope>NUCLEOTIDE SEQUENCE [LARGE SCALE GENOMIC DNA]</scope>
    <source>
        <strain evidence="4">4B</strain>
    </source>
</reference>
<sequence>MAITQAQRELRAGRIGSSDATRVMAGDWLSLWREKTGRVEPDNLDLVAAVQIGIATEHLHPRFVTHATGFPCVAAPDTYRHVDHDWMVAHPDFLTGSEAGGALDTIVEAKFNSGFQSDADLARRYHWQIQHQLEVVGLDRALLSILRPTGHSLVTVERRPDDVERLVETLEAFWWHVVNDVEPSDPLPMDGPSYENGRVFDMGRHNRFRALADRLVANRAAALEVKEDEAALKALMPDDARIAFVAVDQADGQADGRSGGLYLARDREGRLSLRYGAPPRRALADAQSWPQSPEEHSADPNAVELSLETVLTAGWGEGRAETFGQEGPKSWDA</sequence>
<keyword evidence="3" id="KW-0614">Plasmid</keyword>
<dbReference type="RefSeq" id="WP_014188342.1">
    <property type="nucleotide sequence ID" value="NC_016585.1"/>
</dbReference>
<evidence type="ECO:0000259" key="2">
    <source>
        <dbReference type="Pfam" id="PF09588"/>
    </source>
</evidence>
<name>G7ZBS5_AZOL4</name>
<gene>
    <name evidence="3" type="ordered locus">AZOLI_p10658</name>
</gene>
<evidence type="ECO:0000256" key="1">
    <source>
        <dbReference type="SAM" id="MobiDB-lite"/>
    </source>
</evidence>
<evidence type="ECO:0000313" key="3">
    <source>
        <dbReference type="EMBL" id="CBS88888.1"/>
    </source>
</evidence>
<dbReference type="KEGG" id="ali:AZOLI_p10658"/>
<protein>
    <recommendedName>
        <fullName evidence="2">YqaJ viral recombinase domain-containing protein</fullName>
    </recommendedName>
</protein>
<dbReference type="OrthoDB" id="8247141at2"/>
<dbReference type="Gene3D" id="3.90.320.10">
    <property type="match status" value="1"/>
</dbReference>
<dbReference type="InterPro" id="IPR011604">
    <property type="entry name" value="PDDEXK-like_dom_sf"/>
</dbReference>
<feature type="domain" description="YqaJ viral recombinase" evidence="2">
    <location>
        <begin position="9"/>
        <end position="137"/>
    </location>
</feature>